<dbReference type="Gene3D" id="3.20.20.450">
    <property type="entry name" value="EAL domain"/>
    <property type="match status" value="1"/>
</dbReference>
<dbReference type="GO" id="GO:0071111">
    <property type="term" value="F:cyclic-guanylate-specific phosphodiesterase activity"/>
    <property type="evidence" value="ECO:0007669"/>
    <property type="project" value="InterPro"/>
</dbReference>
<dbReference type="SUPFAM" id="SSF55073">
    <property type="entry name" value="Nucleotide cyclase"/>
    <property type="match status" value="1"/>
</dbReference>
<dbReference type="InterPro" id="IPR035919">
    <property type="entry name" value="EAL_sf"/>
</dbReference>
<evidence type="ECO:0000259" key="1">
    <source>
        <dbReference type="PROSITE" id="PS50883"/>
    </source>
</evidence>
<dbReference type="PANTHER" id="PTHR33121">
    <property type="entry name" value="CYCLIC DI-GMP PHOSPHODIESTERASE PDEF"/>
    <property type="match status" value="1"/>
</dbReference>
<comment type="caution">
    <text evidence="2">The sequence shown here is derived from an EMBL/GenBank/DDBJ whole genome shotgun (WGS) entry which is preliminary data.</text>
</comment>
<accession>D3AQT7</accession>
<dbReference type="CDD" id="cd01948">
    <property type="entry name" value="EAL"/>
    <property type="match status" value="1"/>
</dbReference>
<dbReference type="PANTHER" id="PTHR33121:SF70">
    <property type="entry name" value="SIGNALING PROTEIN YKOW"/>
    <property type="match status" value="1"/>
</dbReference>
<dbReference type="InterPro" id="IPR050706">
    <property type="entry name" value="Cyclic-di-GMP_PDE-like"/>
</dbReference>
<evidence type="ECO:0000313" key="3">
    <source>
        <dbReference type="Proteomes" id="UP000004968"/>
    </source>
</evidence>
<dbReference type="Pfam" id="PF00563">
    <property type="entry name" value="EAL"/>
    <property type="match status" value="1"/>
</dbReference>
<dbReference type="SUPFAM" id="SSF141868">
    <property type="entry name" value="EAL domain-like"/>
    <property type="match status" value="1"/>
</dbReference>
<dbReference type="Gene3D" id="3.30.70.270">
    <property type="match status" value="1"/>
</dbReference>
<dbReference type="EMBL" id="ACIO01000672">
    <property type="protein sequence ID" value="EFC95819.1"/>
    <property type="molecule type" value="Genomic_DNA"/>
</dbReference>
<sequence length="441" mass="51917">MQRQNDSKKSEKTEDNTMADLKNEQWIKARYEDICSKNPDDYALISMKVKRFRIFNRMFGREAGDRLTAMIYDCVESWLNPGEYIAHIHAGYYLLLVHISKDYDDIFHYTIDINTRIRDWPYGEQYGKVYMGYGIFLLGSDPPDFLTAQYNADICRTESSESHLRNSHMEVYGLTYNDTNLGNYNMEQDFQPALEHEDFKLYLQPKVNLRTGEVTEAEALVRWINPEKGMIPVSDFLPELEKNGLIGDLDLYMFEHVCRTINRWIKQYNKKIKISVNLSSNMFNYRYFLDLYKQVYEKAPCPKDCIEFELLESIVLNQIDLVQVVVKQLYHYGFSCSLDDFGSGYSSFSVLTTTELKTLKIDRSLFCNYSDPRERVLVRHIVETAKELNLKTVAEGIETKEYVEFLKKLGCDYIQGFIFYKPMPVEEFERRFLVNCERAEV</sequence>
<evidence type="ECO:0000313" key="2">
    <source>
        <dbReference type="EMBL" id="EFC95819.1"/>
    </source>
</evidence>
<feature type="domain" description="EAL" evidence="1">
    <location>
        <begin position="183"/>
        <end position="436"/>
    </location>
</feature>
<dbReference type="SMART" id="SM00052">
    <property type="entry name" value="EAL"/>
    <property type="match status" value="1"/>
</dbReference>
<dbReference type="InterPro" id="IPR043128">
    <property type="entry name" value="Rev_trsase/Diguanyl_cyclase"/>
</dbReference>
<name>D3AQT7_9FIRM</name>
<dbReference type="PROSITE" id="PS50883">
    <property type="entry name" value="EAL"/>
    <property type="match status" value="1"/>
</dbReference>
<reference evidence="2 3" key="1">
    <citation type="submission" date="2010-01" db="EMBL/GenBank/DDBJ databases">
        <authorList>
            <person name="Weinstock G."/>
            <person name="Sodergren E."/>
            <person name="Clifton S."/>
            <person name="Fulton L."/>
            <person name="Fulton B."/>
            <person name="Courtney L."/>
            <person name="Fronick C."/>
            <person name="Harrison M."/>
            <person name="Strong C."/>
            <person name="Farmer C."/>
            <person name="Delahaunty K."/>
            <person name="Markovic C."/>
            <person name="Hall O."/>
            <person name="Minx P."/>
            <person name="Tomlinson C."/>
            <person name="Mitreva M."/>
            <person name="Nelson J."/>
            <person name="Hou S."/>
            <person name="Wollam A."/>
            <person name="Pepin K.H."/>
            <person name="Johnson M."/>
            <person name="Bhonagiri V."/>
            <person name="Nash W.E."/>
            <person name="Warren W."/>
            <person name="Chinwalla A."/>
            <person name="Mardis E.R."/>
            <person name="Wilson R.K."/>
        </authorList>
    </citation>
    <scope>NUCLEOTIDE SEQUENCE [LARGE SCALE GENOMIC DNA]</scope>
    <source>
        <strain evidence="2 3">DSM 13479</strain>
    </source>
</reference>
<protein>
    <submittedName>
        <fullName evidence="2">Cyclic diguanylate phosphodiesterase (EAL) domain protein</fullName>
    </submittedName>
</protein>
<proteinExistence type="predicted"/>
<dbReference type="InterPro" id="IPR001633">
    <property type="entry name" value="EAL_dom"/>
</dbReference>
<organism evidence="2 3">
    <name type="scientific">Hungatella hathewayi DSM 13479</name>
    <dbReference type="NCBI Taxonomy" id="566550"/>
    <lineage>
        <taxon>Bacteria</taxon>
        <taxon>Bacillati</taxon>
        <taxon>Bacillota</taxon>
        <taxon>Clostridia</taxon>
        <taxon>Lachnospirales</taxon>
        <taxon>Lachnospiraceae</taxon>
        <taxon>Hungatella</taxon>
    </lineage>
</organism>
<gene>
    <name evidence="2" type="ORF">CLOSTHATH_05993</name>
</gene>
<dbReference type="Proteomes" id="UP000004968">
    <property type="component" value="Unassembled WGS sequence"/>
</dbReference>
<dbReference type="InterPro" id="IPR029787">
    <property type="entry name" value="Nucleotide_cyclase"/>
</dbReference>
<dbReference type="AlphaFoldDB" id="D3AQT7"/>
<dbReference type="HOGENOM" id="CLU_000445_70_50_9"/>